<organism evidence="2 3">
    <name type="scientific">Cutaneotrichosporon oleaginosum</name>
    <dbReference type="NCBI Taxonomy" id="879819"/>
    <lineage>
        <taxon>Eukaryota</taxon>
        <taxon>Fungi</taxon>
        <taxon>Dikarya</taxon>
        <taxon>Basidiomycota</taxon>
        <taxon>Agaricomycotina</taxon>
        <taxon>Tremellomycetes</taxon>
        <taxon>Trichosporonales</taxon>
        <taxon>Trichosporonaceae</taxon>
        <taxon>Cutaneotrichosporon</taxon>
    </lineage>
</organism>
<proteinExistence type="predicted"/>
<feature type="region of interest" description="Disordered" evidence="1">
    <location>
        <begin position="455"/>
        <end position="485"/>
    </location>
</feature>
<feature type="region of interest" description="Disordered" evidence="1">
    <location>
        <begin position="537"/>
        <end position="560"/>
    </location>
</feature>
<feature type="region of interest" description="Disordered" evidence="1">
    <location>
        <begin position="577"/>
        <end position="596"/>
    </location>
</feature>
<feature type="region of interest" description="Disordered" evidence="1">
    <location>
        <begin position="342"/>
        <end position="364"/>
    </location>
</feature>
<evidence type="ECO:0000313" key="3">
    <source>
        <dbReference type="Proteomes" id="UP000053611"/>
    </source>
</evidence>
<gene>
    <name evidence="2" type="ORF">CC85DRAFT_288495</name>
</gene>
<feature type="compositionally biased region" description="Acidic residues" evidence="1">
    <location>
        <begin position="55"/>
        <end position="71"/>
    </location>
</feature>
<dbReference type="Proteomes" id="UP000053611">
    <property type="component" value="Unassembled WGS sequence"/>
</dbReference>
<name>A0A0J1AW53_9TREE</name>
<feature type="compositionally biased region" description="Polar residues" evidence="1">
    <location>
        <begin position="281"/>
        <end position="292"/>
    </location>
</feature>
<dbReference type="EMBL" id="KQ087257">
    <property type="protein sequence ID" value="KLT39509.1"/>
    <property type="molecule type" value="Genomic_DNA"/>
</dbReference>
<reference evidence="2 3" key="1">
    <citation type="submission" date="2015-03" db="EMBL/GenBank/DDBJ databases">
        <title>Genomics and transcriptomics of the oil-accumulating basidiomycete yeast T. oleaginosus allow insights into substrate utilization and the diverse evolutionary trajectories of mating systems in fungi.</title>
        <authorList>
            <consortium name="DOE Joint Genome Institute"/>
            <person name="Kourist R."/>
            <person name="Kracht O."/>
            <person name="Bracharz F."/>
            <person name="Lipzen A."/>
            <person name="Nolan M."/>
            <person name="Ohm R."/>
            <person name="Grigoriev I."/>
            <person name="Sun S."/>
            <person name="Heitman J."/>
            <person name="Bruck T."/>
            <person name="Nowrousian M."/>
        </authorList>
    </citation>
    <scope>NUCLEOTIDE SEQUENCE [LARGE SCALE GENOMIC DNA]</scope>
    <source>
        <strain evidence="2 3">IBC0246</strain>
    </source>
</reference>
<feature type="region of interest" description="Disordered" evidence="1">
    <location>
        <begin position="162"/>
        <end position="212"/>
    </location>
</feature>
<feature type="region of interest" description="Disordered" evidence="1">
    <location>
        <begin position="1"/>
        <end position="21"/>
    </location>
</feature>
<dbReference type="GeneID" id="28984885"/>
<evidence type="ECO:0000313" key="2">
    <source>
        <dbReference type="EMBL" id="KLT39509.1"/>
    </source>
</evidence>
<feature type="region of interest" description="Disordered" evidence="1">
    <location>
        <begin position="262"/>
        <end position="296"/>
    </location>
</feature>
<feature type="compositionally biased region" description="Pro residues" evidence="1">
    <location>
        <begin position="550"/>
        <end position="560"/>
    </location>
</feature>
<feature type="compositionally biased region" description="Low complexity" evidence="1">
    <location>
        <begin position="458"/>
        <end position="468"/>
    </location>
</feature>
<protein>
    <recommendedName>
        <fullName evidence="4">HIT-type domain-containing protein</fullName>
    </recommendedName>
</protein>
<dbReference type="AlphaFoldDB" id="A0A0J1AW53"/>
<keyword evidence="3" id="KW-1185">Reference proteome</keyword>
<accession>A0A0J1AW53</accession>
<dbReference type="OrthoDB" id="2526979at2759"/>
<evidence type="ECO:0008006" key="4">
    <source>
        <dbReference type="Google" id="ProtNLM"/>
    </source>
</evidence>
<feature type="compositionally biased region" description="Low complexity" evidence="1">
    <location>
        <begin position="174"/>
        <end position="192"/>
    </location>
</feature>
<evidence type="ECO:0000256" key="1">
    <source>
        <dbReference type="SAM" id="MobiDB-lite"/>
    </source>
</evidence>
<dbReference type="RefSeq" id="XP_018276000.1">
    <property type="nucleotide sequence ID" value="XM_018424282.1"/>
</dbReference>
<feature type="compositionally biased region" description="Polar residues" evidence="1">
    <location>
        <begin position="200"/>
        <end position="212"/>
    </location>
</feature>
<feature type="region of interest" description="Disordered" evidence="1">
    <location>
        <begin position="38"/>
        <end position="71"/>
    </location>
</feature>
<sequence>MADPDIARRIPSPTSTLPLPRALRHSKSFTQLARFIGFSSYDPDDRPLTDSGSDAGDEPEDCQASPIDDDQEVDDESLMWDAQTALIAHQPALAAKYYATAALPPYSSPAACLALGNLLARGSGLAKAEDSPQSSIAKPPTDTSRSWFASFFRAVPAPAPASALAPAPAPAPAPAHAHAPAPASASASASAPVESPQDVFPTSRTSRLSSNGWELPKDGKRVVRNVEAMGKAAGWLVLGVGLILESEAGRIFKAVERPRKNSEEDGAVVFDSKGKGRARSHNNLGEATSHGSVGSMPSGFSYAPLNENDRTTAVKRVKLLYDLLTPLVQMYRHGHIQRHDPVALPPISHSQLPRALNPKGDKERGRNAWHLGSAVASMLLDLPLLLSTPSLGKEANARRQGVLIMANYIRGVTSSAEVSEVCFKNVIRIGPCGLDLPDDLIRQAFRRLKSILKTTGGSPLSSSDADSFPFPPTPGEPRRRESNASWVSAVDSNMTASLRLMSPVKSSASLASLAFDSPVMETNHSAFRQGALSSLRNIQQSQHRAQRAQEPPPSTPKQPWWPPLERWSMAASRQVVPRTPSNESEQCPTRPREFESVKTEVKKPQLRIIASSPQLYHQSPMSPTSRRRLPFEPKEAVASIDPELAALELASALTKHVQCSVCGADGVNFPNCRKCGLTFCSRPCRINETGAGNGKRHVCGAWESRKLLAPPGQVSYTPQPPVSA</sequence>